<organism evidence="2">
    <name type="scientific">freshwater metagenome</name>
    <dbReference type="NCBI Taxonomy" id="449393"/>
    <lineage>
        <taxon>unclassified sequences</taxon>
        <taxon>metagenomes</taxon>
        <taxon>ecological metagenomes</taxon>
    </lineage>
</organism>
<name>A0A6J6RGA6_9ZZZZ</name>
<dbReference type="CDD" id="cd05254">
    <property type="entry name" value="dTDP_HR_like_SDR_e"/>
    <property type="match status" value="1"/>
</dbReference>
<evidence type="ECO:0000259" key="1">
    <source>
        <dbReference type="Pfam" id="PF04321"/>
    </source>
</evidence>
<gene>
    <name evidence="2" type="ORF">UFOPK2683_00762</name>
</gene>
<evidence type="ECO:0000313" key="2">
    <source>
        <dbReference type="EMBL" id="CAB4722807.1"/>
    </source>
</evidence>
<dbReference type="Gene3D" id="3.40.50.720">
    <property type="entry name" value="NAD(P)-binding Rossmann-like Domain"/>
    <property type="match status" value="1"/>
</dbReference>
<sequence length="291" mass="31146">MVGATTPVGQVVKVLITGAGGQVGHDLINAFVDDEVEAYDHQSLDITDTKLVTEVITTSRPDAIVHAAAWTAVDACESDPKKAHLINATASGAIAASAREVGAHLTYFSTDYVFDGTKPSPYLETDTPNPQSVYGATKLAGELAVGGDALILRISWVCGAHGANMVKTILRLAREHEHLSFVDDQRGNPTFSADLAPLVRQMVSDQRTGIFHATNQGAVSWFEFAQAVMIAAGLDPDRVTPISTADLTPRRPAPRPANSILENAALMNASIDLLPDFREPLNRLIRELEIT</sequence>
<dbReference type="PANTHER" id="PTHR10491">
    <property type="entry name" value="DTDP-4-DEHYDRORHAMNOSE REDUCTASE"/>
    <property type="match status" value="1"/>
</dbReference>
<dbReference type="AlphaFoldDB" id="A0A6J6RGA6"/>
<dbReference type="InterPro" id="IPR029903">
    <property type="entry name" value="RmlD-like-bd"/>
</dbReference>
<reference evidence="2" key="1">
    <citation type="submission" date="2020-05" db="EMBL/GenBank/DDBJ databases">
        <authorList>
            <person name="Chiriac C."/>
            <person name="Salcher M."/>
            <person name="Ghai R."/>
            <person name="Kavagutti S V."/>
        </authorList>
    </citation>
    <scope>NUCLEOTIDE SEQUENCE</scope>
</reference>
<accession>A0A6J6RGA6</accession>
<proteinExistence type="predicted"/>
<dbReference type="EMBL" id="CAEZYK010000035">
    <property type="protein sequence ID" value="CAB4722807.1"/>
    <property type="molecule type" value="Genomic_DNA"/>
</dbReference>
<dbReference type="PANTHER" id="PTHR10491:SF4">
    <property type="entry name" value="METHIONINE ADENOSYLTRANSFERASE 2 SUBUNIT BETA"/>
    <property type="match status" value="1"/>
</dbReference>
<feature type="domain" description="RmlD-like substrate binding" evidence="1">
    <location>
        <begin position="13"/>
        <end position="288"/>
    </location>
</feature>
<dbReference type="InterPro" id="IPR036291">
    <property type="entry name" value="NAD(P)-bd_dom_sf"/>
</dbReference>
<dbReference type="Pfam" id="PF04321">
    <property type="entry name" value="RmlD_sub_bind"/>
    <property type="match status" value="1"/>
</dbReference>
<protein>
    <submittedName>
        <fullName evidence="2">Unannotated protein</fullName>
    </submittedName>
</protein>
<dbReference type="Gene3D" id="3.90.25.10">
    <property type="entry name" value="UDP-galactose 4-epimerase, domain 1"/>
    <property type="match status" value="1"/>
</dbReference>
<dbReference type="InterPro" id="IPR005913">
    <property type="entry name" value="dTDP_dehydrorham_reduct"/>
</dbReference>
<dbReference type="SUPFAM" id="SSF51735">
    <property type="entry name" value="NAD(P)-binding Rossmann-fold domains"/>
    <property type="match status" value="1"/>
</dbReference>
<dbReference type="NCBIfam" id="TIGR01214">
    <property type="entry name" value="rmlD"/>
    <property type="match status" value="1"/>
</dbReference>